<organism evidence="5 6">
    <name type="scientific">Leersia perrieri</name>
    <dbReference type="NCBI Taxonomy" id="77586"/>
    <lineage>
        <taxon>Eukaryota</taxon>
        <taxon>Viridiplantae</taxon>
        <taxon>Streptophyta</taxon>
        <taxon>Embryophyta</taxon>
        <taxon>Tracheophyta</taxon>
        <taxon>Spermatophyta</taxon>
        <taxon>Magnoliopsida</taxon>
        <taxon>Liliopsida</taxon>
        <taxon>Poales</taxon>
        <taxon>Poaceae</taxon>
        <taxon>BOP clade</taxon>
        <taxon>Oryzoideae</taxon>
        <taxon>Oryzeae</taxon>
        <taxon>Oryzinae</taxon>
        <taxon>Leersia</taxon>
    </lineage>
</organism>
<evidence type="ECO:0000313" key="5">
    <source>
        <dbReference type="EnsemblPlants" id="LPERR10G07880.1"/>
    </source>
</evidence>
<dbReference type="SMART" id="SM01191">
    <property type="entry name" value="ENT"/>
    <property type="match status" value="2"/>
</dbReference>
<feature type="compositionally biased region" description="Low complexity" evidence="3">
    <location>
        <begin position="510"/>
        <end position="523"/>
    </location>
</feature>
<dbReference type="STRING" id="77586.A0A0D9XJY6"/>
<comment type="subcellular location">
    <subcellularLocation>
        <location evidence="1">Nucleus</location>
    </subcellularLocation>
</comment>
<dbReference type="eggNOG" id="KOG4675">
    <property type="taxonomic scope" value="Eukaryota"/>
</dbReference>
<dbReference type="InterPro" id="IPR005491">
    <property type="entry name" value="ENT_dom"/>
</dbReference>
<name>A0A0D9XJY6_9ORYZ</name>
<dbReference type="InterPro" id="IPR036142">
    <property type="entry name" value="ENT_dom-like_sf"/>
</dbReference>
<dbReference type="HOGENOM" id="CLU_493811_0_0_1"/>
<dbReference type="FunFam" id="1.10.1240.40:FF:000005">
    <property type="entry name" value="ENT domain containing protein, expressed"/>
    <property type="match status" value="1"/>
</dbReference>
<dbReference type="PANTHER" id="PTHR33432">
    <property type="entry name" value="PROTEIN EMSY-LIKE 4"/>
    <property type="match status" value="1"/>
</dbReference>
<keyword evidence="2" id="KW-0539">Nucleus</keyword>
<reference evidence="5 6" key="1">
    <citation type="submission" date="2012-08" db="EMBL/GenBank/DDBJ databases">
        <title>Oryza genome evolution.</title>
        <authorList>
            <person name="Wing R.A."/>
        </authorList>
    </citation>
    <scope>NUCLEOTIDE SEQUENCE</scope>
</reference>
<reference evidence="5" key="3">
    <citation type="submission" date="2015-04" db="UniProtKB">
        <authorList>
            <consortium name="EnsemblPlants"/>
        </authorList>
    </citation>
    <scope>IDENTIFICATION</scope>
</reference>
<evidence type="ECO:0000313" key="6">
    <source>
        <dbReference type="Proteomes" id="UP000032180"/>
    </source>
</evidence>
<keyword evidence="6" id="KW-1185">Reference proteome</keyword>
<dbReference type="GO" id="GO:0005634">
    <property type="term" value="C:nucleus"/>
    <property type="evidence" value="ECO:0007669"/>
    <property type="project" value="UniProtKB-SubCell"/>
</dbReference>
<proteinExistence type="predicted"/>
<feature type="region of interest" description="Disordered" evidence="3">
    <location>
        <begin position="445"/>
        <end position="562"/>
    </location>
</feature>
<dbReference type="SUPFAM" id="SSF158639">
    <property type="entry name" value="ENT-like"/>
    <property type="match status" value="2"/>
</dbReference>
<protein>
    <recommendedName>
        <fullName evidence="4">ENT domain-containing protein</fullName>
    </recommendedName>
</protein>
<dbReference type="AlphaFoldDB" id="A0A0D9XJY6"/>
<dbReference type="Pfam" id="PF03735">
    <property type="entry name" value="ENT"/>
    <property type="match status" value="2"/>
</dbReference>
<evidence type="ECO:0000256" key="1">
    <source>
        <dbReference type="ARBA" id="ARBA00004123"/>
    </source>
</evidence>
<dbReference type="GO" id="GO:0050832">
    <property type="term" value="P:defense response to fungus"/>
    <property type="evidence" value="ECO:0007669"/>
    <property type="project" value="InterPro"/>
</dbReference>
<dbReference type="EnsemblPlants" id="LPERR10G07880.1">
    <property type="protein sequence ID" value="LPERR10G07880.1"/>
    <property type="gene ID" value="LPERR10G07880"/>
</dbReference>
<evidence type="ECO:0000256" key="2">
    <source>
        <dbReference type="ARBA" id="ARBA00023242"/>
    </source>
</evidence>
<reference evidence="6" key="2">
    <citation type="submission" date="2013-12" db="EMBL/GenBank/DDBJ databases">
        <authorList>
            <person name="Yu Y."/>
            <person name="Lee S."/>
            <person name="de Baynast K."/>
            <person name="Wissotski M."/>
            <person name="Liu L."/>
            <person name="Talag J."/>
            <person name="Goicoechea J."/>
            <person name="Angelova A."/>
            <person name="Jetty R."/>
            <person name="Kudrna D."/>
            <person name="Golser W."/>
            <person name="Rivera L."/>
            <person name="Zhang J."/>
            <person name="Wing R."/>
        </authorList>
    </citation>
    <scope>NUCLEOTIDE SEQUENCE</scope>
</reference>
<dbReference type="PROSITE" id="PS51138">
    <property type="entry name" value="ENT"/>
    <property type="match status" value="2"/>
</dbReference>
<feature type="domain" description="ENT" evidence="4">
    <location>
        <begin position="16"/>
        <end position="115"/>
    </location>
</feature>
<dbReference type="InterPro" id="IPR033485">
    <property type="entry name" value="EMSY-LIKE_plant"/>
</dbReference>
<evidence type="ECO:0000256" key="3">
    <source>
        <dbReference type="SAM" id="MobiDB-lite"/>
    </source>
</evidence>
<evidence type="ECO:0000259" key="4">
    <source>
        <dbReference type="PROSITE" id="PS51138"/>
    </source>
</evidence>
<feature type="domain" description="ENT" evidence="4">
    <location>
        <begin position="120"/>
        <end position="206"/>
    </location>
</feature>
<dbReference type="PANTHER" id="PTHR33432:SF22">
    <property type="entry name" value="OS10G0436850 PROTEIN"/>
    <property type="match status" value="1"/>
</dbReference>
<accession>A0A0D9XJY6</accession>
<sequence length="562" mass="61584">MDSLVLASAVPDAGDTAFQIHCLKRSAYAAVLRAFYAQPDLLSVCSLPLNSSQAKEESLAELRNEFRIFDTEHREYLMKGISNKYIKSMSVGLDKASICNIEVMKDSLDRVPLVTGDGNDAFQIHCLERSAYASVLRAFFAQSELLSRSQAKLLKELRIKLKISDTELREVLANVTSDEYIKSLRKCSLANNSGLKDPPLNAHAMVHDKIIHDEEVFTTFTNCISLAQGLQMPSRSMPSVRSVDILHSSRRINNEPYSDPYAVFPANRLKSGNGRALSYLKSSPAEQLPVEVLSVQVKHKINDPLDTKALPCKVKTGCTLSYFQLKHSQANGGHVPSCIHQGMKASVKRKTEVPGVMGSKRMTVIVPTAGNIEHDFDIVKLDLTASLLSKIEKLFREKPNPDDLETAKAILKEQEKVLSDAILKLSEVSYVEECFSTNCQPDEFNQHDECDGDNDMPQKSASTDDGETPPKPVSPSKEPGPGRGGAGKGKVNPCNSGGGSGSLDEADQPTSASTCTSSSTMSPRSERKGKVQGAAGGKEFEPPDKRARRPSVKLSRSEWLRW</sequence>
<dbReference type="Proteomes" id="UP000032180">
    <property type="component" value="Chromosome 10"/>
</dbReference>
<dbReference type="Gene3D" id="1.10.1240.40">
    <property type="entry name" value="ENT domain"/>
    <property type="match status" value="2"/>
</dbReference>
<dbReference type="Gramene" id="LPERR10G07880.1">
    <property type="protein sequence ID" value="LPERR10G07880.1"/>
    <property type="gene ID" value="LPERR10G07880"/>
</dbReference>